<dbReference type="EMBL" id="KZ510250">
    <property type="protein sequence ID" value="PKU33296.1"/>
    <property type="molecule type" value="Genomic_DNA"/>
</dbReference>
<gene>
    <name evidence="2" type="ORF">llap_16400</name>
</gene>
<organism evidence="2 3">
    <name type="scientific">Limosa lapponica baueri</name>
    <dbReference type="NCBI Taxonomy" id="1758121"/>
    <lineage>
        <taxon>Eukaryota</taxon>
        <taxon>Metazoa</taxon>
        <taxon>Chordata</taxon>
        <taxon>Craniata</taxon>
        <taxon>Vertebrata</taxon>
        <taxon>Euteleostomi</taxon>
        <taxon>Archelosauria</taxon>
        <taxon>Archosauria</taxon>
        <taxon>Dinosauria</taxon>
        <taxon>Saurischia</taxon>
        <taxon>Theropoda</taxon>
        <taxon>Coelurosauria</taxon>
        <taxon>Aves</taxon>
        <taxon>Neognathae</taxon>
        <taxon>Neoaves</taxon>
        <taxon>Charadriiformes</taxon>
        <taxon>Scolopacidae</taxon>
        <taxon>Limosa</taxon>
    </lineage>
</organism>
<evidence type="ECO:0000256" key="1">
    <source>
        <dbReference type="SAM" id="MobiDB-lite"/>
    </source>
</evidence>
<proteinExistence type="predicted"/>
<keyword evidence="3" id="KW-1185">Reference proteome</keyword>
<dbReference type="Proteomes" id="UP000233556">
    <property type="component" value="Unassembled WGS sequence"/>
</dbReference>
<protein>
    <submittedName>
        <fullName evidence="2">Uncharacterized protein</fullName>
    </submittedName>
</protein>
<accession>A0A2I0THP2</accession>
<feature type="compositionally biased region" description="Polar residues" evidence="1">
    <location>
        <begin position="1"/>
        <end position="16"/>
    </location>
</feature>
<reference evidence="3" key="2">
    <citation type="submission" date="2017-12" db="EMBL/GenBank/DDBJ databases">
        <title>Genome sequence of the Bar-tailed Godwit (Limosa lapponica baueri).</title>
        <authorList>
            <person name="Lima N.C.B."/>
            <person name="Parody-Merino A.M."/>
            <person name="Battley P.F."/>
            <person name="Fidler A.E."/>
            <person name="Prosdocimi F."/>
        </authorList>
    </citation>
    <scope>NUCLEOTIDE SEQUENCE [LARGE SCALE GENOMIC DNA]</scope>
</reference>
<feature type="region of interest" description="Disordered" evidence="1">
    <location>
        <begin position="159"/>
        <end position="181"/>
    </location>
</feature>
<evidence type="ECO:0000313" key="3">
    <source>
        <dbReference type="Proteomes" id="UP000233556"/>
    </source>
</evidence>
<name>A0A2I0THP2_LIMLA</name>
<dbReference type="AlphaFoldDB" id="A0A2I0THP2"/>
<sequence length="181" mass="19214">MWLAQEAQTGGESQCQEKVAHPKPQVWPGEKEVQRTAVAMAAVCAASPPAKPRIQTQDKVQWLVCMASQRRDVSPSPVGLPALGMPLDGLTVHLEGFSAALHPLVPLGDPQTSWEELGGKDMPQADVLTHLATNTFEASPEDPQRSCSSLQPACGKCWTSEEGLSSSATFDPEGAESPQGS</sequence>
<evidence type="ECO:0000313" key="2">
    <source>
        <dbReference type="EMBL" id="PKU33296.1"/>
    </source>
</evidence>
<reference evidence="3" key="1">
    <citation type="submission" date="2017-11" db="EMBL/GenBank/DDBJ databases">
        <authorList>
            <person name="Lima N.C."/>
            <person name="Parody-Merino A.M."/>
            <person name="Battley P.F."/>
            <person name="Fidler A.E."/>
            <person name="Prosdocimi F."/>
        </authorList>
    </citation>
    <scope>NUCLEOTIDE SEQUENCE [LARGE SCALE GENOMIC DNA]</scope>
</reference>
<feature type="region of interest" description="Disordered" evidence="1">
    <location>
        <begin position="1"/>
        <end position="24"/>
    </location>
</feature>